<comment type="caution">
    <text evidence="1">The sequence shown here is derived from an EMBL/GenBank/DDBJ whole genome shotgun (WGS) entry which is preliminary data.</text>
</comment>
<gene>
    <name evidence="1" type="ORF">Amac_020910</name>
</gene>
<accession>A0A5M3WH80</accession>
<dbReference type="AlphaFoldDB" id="A0A5M3WH80"/>
<sequence length="101" mass="11197">MVASSGRVERPSRDDCHVLVLEEPHGELIRRPQPFRAASNSDARSNITRTLDGVISAKRSAGCAIDVTWQSLIRIDILSPIRSRDASQKARVVLRSDFRSA</sequence>
<keyword evidence="2" id="KW-1185">Reference proteome</keyword>
<proteinExistence type="predicted"/>
<evidence type="ECO:0000313" key="1">
    <source>
        <dbReference type="EMBL" id="GES08495.1"/>
    </source>
</evidence>
<organism evidence="1 2">
    <name type="scientific">Acrocarpospora macrocephala</name>
    <dbReference type="NCBI Taxonomy" id="150177"/>
    <lineage>
        <taxon>Bacteria</taxon>
        <taxon>Bacillati</taxon>
        <taxon>Actinomycetota</taxon>
        <taxon>Actinomycetes</taxon>
        <taxon>Streptosporangiales</taxon>
        <taxon>Streptosporangiaceae</taxon>
        <taxon>Acrocarpospora</taxon>
    </lineage>
</organism>
<dbReference type="EMBL" id="BLAE01000010">
    <property type="protein sequence ID" value="GES08495.1"/>
    <property type="molecule type" value="Genomic_DNA"/>
</dbReference>
<dbReference type="Proteomes" id="UP000331127">
    <property type="component" value="Unassembled WGS sequence"/>
</dbReference>
<evidence type="ECO:0000313" key="2">
    <source>
        <dbReference type="Proteomes" id="UP000331127"/>
    </source>
</evidence>
<reference evidence="1 2" key="1">
    <citation type="submission" date="2019-10" db="EMBL/GenBank/DDBJ databases">
        <title>Whole genome shotgun sequence of Acrocarpospora macrocephala NBRC 16266.</title>
        <authorList>
            <person name="Ichikawa N."/>
            <person name="Kimura A."/>
            <person name="Kitahashi Y."/>
            <person name="Komaki H."/>
            <person name="Oguchi A."/>
        </authorList>
    </citation>
    <scope>NUCLEOTIDE SEQUENCE [LARGE SCALE GENOMIC DNA]</scope>
    <source>
        <strain evidence="1 2">NBRC 16266</strain>
    </source>
</reference>
<name>A0A5M3WH80_9ACTN</name>
<protein>
    <submittedName>
        <fullName evidence="1">Uncharacterized protein</fullName>
    </submittedName>
</protein>